<accession>A0A7Z0HYF2</accession>
<name>A0A7Z0HYF2_9RHOB</name>
<dbReference type="AlphaFoldDB" id="A0A7Z0HYF2"/>
<dbReference type="Pfam" id="PF14339">
    <property type="entry name" value="DUF4394"/>
    <property type="match status" value="1"/>
</dbReference>
<evidence type="ECO:0000256" key="1">
    <source>
        <dbReference type="SAM" id="SignalP"/>
    </source>
</evidence>
<reference evidence="3 4" key="1">
    <citation type="journal article" date="2000" name="Arch. Microbiol.">
        <title>Rhodobaca bogoriensis gen. nov. and sp. nov., an alkaliphilic purple nonsulfur bacterium from African Rift Valley soda lakes.</title>
        <authorList>
            <person name="Milford A.D."/>
            <person name="Achenbach L.A."/>
            <person name="Jung D.O."/>
            <person name="Madigan M.T."/>
        </authorList>
    </citation>
    <scope>NUCLEOTIDE SEQUENCE [LARGE SCALE GENOMIC DNA]</scope>
    <source>
        <strain evidence="3 4">2376</strain>
    </source>
</reference>
<dbReference type="Proteomes" id="UP000529417">
    <property type="component" value="Unassembled WGS sequence"/>
</dbReference>
<dbReference type="EMBL" id="JACBXS010000009">
    <property type="protein sequence ID" value="NYS24570.1"/>
    <property type="molecule type" value="Genomic_DNA"/>
</dbReference>
<sequence length="258" mass="27325">MRTYALPGAIAALIAGPALSDTAFGLAGDRTLVEIDLTAAQVVGMRDIDVDGRLLGLDYRPATGRIIAVTEDFTVVNIDVQTGMVEEVVTMDTPLEFDADTPVIVDINPVPDALRFMAGTVNHRVNLSSGEVTVDGELHFDDGTDGAPMVGGTAYTNVVDGAEETRMFNIDVSRGALLRQTAPNDGVMEVTGDLGVMFDGPIGFDVVTDSDGNDTAWLYANGMFHTVDLEAASILDSWEIEALDIALRDIAVMPGSDD</sequence>
<organism evidence="3 4">
    <name type="scientific">Rhabdonatronobacter sediminivivens</name>
    <dbReference type="NCBI Taxonomy" id="2743469"/>
    <lineage>
        <taxon>Bacteria</taxon>
        <taxon>Pseudomonadati</taxon>
        <taxon>Pseudomonadota</taxon>
        <taxon>Alphaproteobacteria</taxon>
        <taxon>Rhodobacterales</taxon>
        <taxon>Paracoccaceae</taxon>
        <taxon>Rhabdonatronobacter</taxon>
    </lineage>
</organism>
<proteinExistence type="predicted"/>
<evidence type="ECO:0000313" key="4">
    <source>
        <dbReference type="Proteomes" id="UP000529417"/>
    </source>
</evidence>
<evidence type="ECO:0000313" key="3">
    <source>
        <dbReference type="EMBL" id="NYS24570.1"/>
    </source>
</evidence>
<feature type="domain" description="DUF4394" evidence="2">
    <location>
        <begin position="41"/>
        <end position="240"/>
    </location>
</feature>
<feature type="chain" id="PRO_5030982660" evidence="1">
    <location>
        <begin position="21"/>
        <end position="258"/>
    </location>
</feature>
<evidence type="ECO:0000259" key="2">
    <source>
        <dbReference type="Pfam" id="PF14339"/>
    </source>
</evidence>
<protein>
    <submittedName>
        <fullName evidence="3">DUF4394 domain-containing protein</fullName>
    </submittedName>
</protein>
<keyword evidence="4" id="KW-1185">Reference proteome</keyword>
<comment type="caution">
    <text evidence="3">The sequence shown here is derived from an EMBL/GenBank/DDBJ whole genome shotgun (WGS) entry which is preliminary data.</text>
</comment>
<feature type="signal peptide" evidence="1">
    <location>
        <begin position="1"/>
        <end position="20"/>
    </location>
</feature>
<dbReference type="RefSeq" id="WP_179905276.1">
    <property type="nucleotide sequence ID" value="NZ_JACBXS010000009.1"/>
</dbReference>
<keyword evidence="1" id="KW-0732">Signal</keyword>
<gene>
    <name evidence="3" type="ORF">HUK65_06155</name>
</gene>
<dbReference type="InterPro" id="IPR025507">
    <property type="entry name" value="DUF4394"/>
</dbReference>